<gene>
    <name evidence="7" type="ORF">HRH59_17615</name>
</gene>
<evidence type="ECO:0000313" key="7">
    <source>
        <dbReference type="EMBL" id="NRQ44358.1"/>
    </source>
</evidence>
<feature type="transmembrane region" description="Helical" evidence="6">
    <location>
        <begin position="76"/>
        <end position="96"/>
    </location>
</feature>
<protein>
    <submittedName>
        <fullName evidence="7">ATP synthase subunit I</fullName>
    </submittedName>
</protein>
<dbReference type="EMBL" id="JABSOD010000027">
    <property type="protein sequence ID" value="NRQ44358.1"/>
    <property type="molecule type" value="Genomic_DNA"/>
</dbReference>
<keyword evidence="4 6" id="KW-1133">Transmembrane helix</keyword>
<evidence type="ECO:0000256" key="3">
    <source>
        <dbReference type="ARBA" id="ARBA00022692"/>
    </source>
</evidence>
<evidence type="ECO:0000256" key="5">
    <source>
        <dbReference type="ARBA" id="ARBA00023136"/>
    </source>
</evidence>
<organism evidence="7 8">
    <name type="scientific">Rheinheimera lutimaris</name>
    <dbReference type="NCBI Taxonomy" id="2740584"/>
    <lineage>
        <taxon>Bacteria</taxon>
        <taxon>Pseudomonadati</taxon>
        <taxon>Pseudomonadota</taxon>
        <taxon>Gammaproteobacteria</taxon>
        <taxon>Chromatiales</taxon>
        <taxon>Chromatiaceae</taxon>
        <taxon>Rheinheimera</taxon>
    </lineage>
</organism>
<dbReference type="AlphaFoldDB" id="A0A7Y5ATW8"/>
<feature type="transmembrane region" description="Helical" evidence="6">
    <location>
        <begin position="12"/>
        <end position="34"/>
    </location>
</feature>
<dbReference type="Proteomes" id="UP000523161">
    <property type="component" value="Unassembled WGS sequence"/>
</dbReference>
<keyword evidence="3 6" id="KW-0812">Transmembrane</keyword>
<feature type="transmembrane region" description="Helical" evidence="6">
    <location>
        <begin position="46"/>
        <end position="64"/>
    </location>
</feature>
<reference evidence="7 8" key="1">
    <citation type="submission" date="2020-06" db="EMBL/GenBank/DDBJ databases">
        <title>Rheinheimera sp. nov., a marine bacterium isolated from coastal.</title>
        <authorList>
            <person name="Yu Q."/>
            <person name="Qi Y."/>
            <person name="Pu J."/>
        </authorList>
    </citation>
    <scope>NUCLEOTIDE SEQUENCE [LARGE SCALE GENOMIC DNA]</scope>
    <source>
        <strain evidence="7 8">YQF-2</strain>
    </source>
</reference>
<accession>A0A7Y5ATW8</accession>
<evidence type="ECO:0000256" key="1">
    <source>
        <dbReference type="ARBA" id="ARBA00004651"/>
    </source>
</evidence>
<keyword evidence="2" id="KW-1003">Cell membrane</keyword>
<feature type="transmembrane region" description="Helical" evidence="6">
    <location>
        <begin position="102"/>
        <end position="124"/>
    </location>
</feature>
<dbReference type="RefSeq" id="WP_173502583.1">
    <property type="nucleotide sequence ID" value="NZ_JABSOD010000027.1"/>
</dbReference>
<comment type="caution">
    <text evidence="7">The sequence shown here is derived from an EMBL/GenBank/DDBJ whole genome shotgun (WGS) entry which is preliminary data.</text>
</comment>
<dbReference type="GO" id="GO:0005886">
    <property type="term" value="C:plasma membrane"/>
    <property type="evidence" value="ECO:0007669"/>
    <property type="project" value="UniProtKB-SubCell"/>
</dbReference>
<sequence length="126" mass="13322">MTEQNTVQARKSAYKLVLCQLVVAGVIALAFFLAVDAVAAKSAFKGGLVAAIANFAFALLAFRVNAAEQPELARAALLRGHSVKMILIVVLCALVLQQPDSVAAAFVVGFTLTLLAQLSATFFFKH</sequence>
<evidence type="ECO:0000256" key="2">
    <source>
        <dbReference type="ARBA" id="ARBA00022475"/>
    </source>
</evidence>
<keyword evidence="8" id="KW-1185">Reference proteome</keyword>
<evidence type="ECO:0000256" key="6">
    <source>
        <dbReference type="SAM" id="Phobius"/>
    </source>
</evidence>
<name>A0A7Y5ATW8_9GAMM</name>
<keyword evidence="5 6" id="KW-0472">Membrane</keyword>
<evidence type="ECO:0000256" key="4">
    <source>
        <dbReference type="ARBA" id="ARBA00022989"/>
    </source>
</evidence>
<evidence type="ECO:0000313" key="8">
    <source>
        <dbReference type="Proteomes" id="UP000523161"/>
    </source>
</evidence>
<dbReference type="InterPro" id="IPR005598">
    <property type="entry name" value="ATP_synth_I"/>
</dbReference>
<comment type="subcellular location">
    <subcellularLocation>
        <location evidence="1">Cell membrane</location>
        <topology evidence="1">Multi-pass membrane protein</topology>
    </subcellularLocation>
</comment>
<dbReference type="Pfam" id="PF03899">
    <property type="entry name" value="ATP-synt_I"/>
    <property type="match status" value="1"/>
</dbReference>
<proteinExistence type="predicted"/>